<evidence type="ECO:0000259" key="1">
    <source>
        <dbReference type="Pfam" id="PF09524"/>
    </source>
</evidence>
<dbReference type="Pfam" id="PF09524">
    <property type="entry name" value="Phg_2220_C"/>
    <property type="match status" value="1"/>
</dbReference>
<proteinExistence type="predicted"/>
<organism evidence="2">
    <name type="scientific">uncultured Caudovirales phage</name>
    <dbReference type="NCBI Taxonomy" id="2100421"/>
    <lineage>
        <taxon>Viruses</taxon>
        <taxon>Duplodnaviria</taxon>
        <taxon>Heunggongvirae</taxon>
        <taxon>Uroviricota</taxon>
        <taxon>Caudoviricetes</taxon>
        <taxon>Peduoviridae</taxon>
        <taxon>Maltschvirus</taxon>
        <taxon>Maltschvirus maltsch</taxon>
    </lineage>
</organism>
<protein>
    <submittedName>
        <fullName evidence="2">Putative DnaD protein</fullName>
    </submittedName>
</protein>
<dbReference type="InterPro" id="IPR011741">
    <property type="entry name" value="Phg_2220_C"/>
</dbReference>
<dbReference type="Gene3D" id="1.10.10.10">
    <property type="entry name" value="Winged helix-like DNA-binding domain superfamily/Winged helix DNA-binding domain"/>
    <property type="match status" value="1"/>
</dbReference>
<feature type="domain" description="Phage conserved hypothetical protein C-terminal" evidence="1">
    <location>
        <begin position="147"/>
        <end position="220"/>
    </location>
</feature>
<sequence length="240" mass="28071">MANKLKSNLTGYGLVFKNVMKDTKVDIEAKALYSYLSSYAGSNETAFPSVSLICHELKISEKRFQKYRKQLEDNGYLFVDRERTDNGFSKNIYTINHNSVSSHFLPVQNLPERNLPVENVGTKNNSIKNNSIKNNNNRVDHFTYKEIIEYLNRNTGKKFNFRAKANQELIKARFNEGYTKEDFLKVIDNKVSEWINVDSMKDYLQPSTLFRKSNFDKYLNQTIKQKEDEENFLDKLIKEG</sequence>
<dbReference type="Pfam" id="PF13730">
    <property type="entry name" value="HTH_36"/>
    <property type="match status" value="1"/>
</dbReference>
<dbReference type="InterPro" id="IPR036388">
    <property type="entry name" value="WH-like_DNA-bd_sf"/>
</dbReference>
<reference evidence="2" key="1">
    <citation type="submission" date="2017-06" db="EMBL/GenBank/DDBJ databases">
        <title>Novel phages from South African skin metaviromes.</title>
        <authorList>
            <person name="van Zyl L.J."/>
            <person name="Abrahams Y."/>
            <person name="Stander E.A."/>
            <person name="Kirby B.M."/>
            <person name="Clavaud C."/>
            <person name="Farcet C."/>
            <person name="Breton L."/>
            <person name="Trindade M.I."/>
        </authorList>
    </citation>
    <scope>NUCLEOTIDE SEQUENCE</scope>
</reference>
<name>A0A2H4J2N5_9CAUD</name>
<dbReference type="EMBL" id="MF417889">
    <property type="protein sequence ID" value="ASN69370.1"/>
    <property type="molecule type" value="Genomic_DNA"/>
</dbReference>
<accession>A0A2H4J2N5</accession>
<gene>
    <name evidence="2" type="ORF">10S14_48</name>
</gene>
<dbReference type="NCBIfam" id="TIGR02220">
    <property type="entry name" value="phg_TIGR02220"/>
    <property type="match status" value="1"/>
</dbReference>
<evidence type="ECO:0000313" key="2">
    <source>
        <dbReference type="EMBL" id="ASN69370.1"/>
    </source>
</evidence>